<name>A0A6J4HC35_9ACTN</name>
<gene>
    <name evidence="1" type="ORF">AVDCRST_MAG52-439</name>
</gene>
<accession>A0A6J4HC35</accession>
<dbReference type="Pfam" id="PF13376">
    <property type="entry name" value="OmdA"/>
    <property type="match status" value="1"/>
</dbReference>
<dbReference type="EMBL" id="CADCTN010000030">
    <property type="protein sequence ID" value="CAA9219011.1"/>
    <property type="molecule type" value="Genomic_DNA"/>
</dbReference>
<reference evidence="1" key="1">
    <citation type="submission" date="2020-02" db="EMBL/GenBank/DDBJ databases">
        <authorList>
            <person name="Meier V. D."/>
        </authorList>
    </citation>
    <scope>NUCLEOTIDE SEQUENCE</scope>
    <source>
        <strain evidence="1">AVDCRST_MAG52</strain>
    </source>
</reference>
<organism evidence="1">
    <name type="scientific">uncultured Blastococcus sp</name>
    <dbReference type="NCBI Taxonomy" id="217144"/>
    <lineage>
        <taxon>Bacteria</taxon>
        <taxon>Bacillati</taxon>
        <taxon>Actinomycetota</taxon>
        <taxon>Actinomycetes</taxon>
        <taxon>Geodermatophilales</taxon>
        <taxon>Geodermatophilaceae</taxon>
        <taxon>Blastococcus</taxon>
        <taxon>environmental samples</taxon>
    </lineage>
</organism>
<dbReference type="InterPro" id="IPR015018">
    <property type="entry name" value="DUF1905"/>
</dbReference>
<protein>
    <recommendedName>
        <fullName evidence="2">DUF1905 domain-containing protein</fullName>
    </recommendedName>
</protein>
<sequence length="148" mass="16050">MEFRTTVVLGGRTATGLQVPDDVVEALGAGKRPPVVVTVGGYTYRTTVAPMGGAFWIPLAAEHREAAGVRADDEVDVRIELDTAPRDTALPGDLDAALDDAARSHFHALAPSHRKEWVRWVEEAKKPETRAARIEKTAAALREGKKTR</sequence>
<dbReference type="InterPro" id="IPR037079">
    <property type="entry name" value="AF2212/PG0164-like_sf"/>
</dbReference>
<dbReference type="Pfam" id="PF08922">
    <property type="entry name" value="DUF1905"/>
    <property type="match status" value="1"/>
</dbReference>
<evidence type="ECO:0008006" key="2">
    <source>
        <dbReference type="Google" id="ProtNLM"/>
    </source>
</evidence>
<proteinExistence type="predicted"/>
<dbReference type="SUPFAM" id="SSF141694">
    <property type="entry name" value="AF2212/PG0164-like"/>
    <property type="match status" value="1"/>
</dbReference>
<evidence type="ECO:0000313" key="1">
    <source>
        <dbReference type="EMBL" id="CAA9219011.1"/>
    </source>
</evidence>
<dbReference type="Gene3D" id="2.40.30.100">
    <property type="entry name" value="AF2212/PG0164-like"/>
    <property type="match status" value="1"/>
</dbReference>
<dbReference type="AlphaFoldDB" id="A0A6J4HC35"/>